<reference evidence="1 2" key="1">
    <citation type="submission" date="2017-03" db="EMBL/GenBank/DDBJ databases">
        <title>Pseudomonas azotoformans: Salt tolerant bacteria having multiple plant growth promoting attributes.</title>
        <authorList>
            <person name="Srivastava A.K."/>
            <person name="Sharma A."/>
            <person name="Srivastava A.K."/>
            <person name="Jamali H."/>
            <person name="Yadav J."/>
            <person name="Srivastava R."/>
            <person name="Kashyap P.L."/>
            <person name="Chakdar H."/>
            <person name="Saxena A.K."/>
        </authorList>
    </citation>
    <scope>NUCLEOTIDE SEQUENCE [LARGE SCALE GENOMIC DNA]</scope>
    <source>
        <strain evidence="1 2">SC 14</strain>
    </source>
</reference>
<dbReference type="SUPFAM" id="SSF54593">
    <property type="entry name" value="Glyoxalase/Bleomycin resistance protein/Dihydroxybiphenyl dioxygenase"/>
    <property type="match status" value="1"/>
</dbReference>
<dbReference type="CDD" id="cd07262">
    <property type="entry name" value="VOC_like"/>
    <property type="match status" value="1"/>
</dbReference>
<evidence type="ECO:0000313" key="1">
    <source>
        <dbReference type="EMBL" id="RXE46381.1"/>
    </source>
</evidence>
<dbReference type="Proteomes" id="UP000290481">
    <property type="component" value="Unassembled WGS sequence"/>
</dbReference>
<dbReference type="InterPro" id="IPR029068">
    <property type="entry name" value="Glyas_Bleomycin-R_OHBP_Dase"/>
</dbReference>
<dbReference type="PANTHER" id="PTHR35006:SF1">
    <property type="entry name" value="BLL2941 PROTEIN"/>
    <property type="match status" value="1"/>
</dbReference>
<dbReference type="EMBL" id="MZZJ01000017">
    <property type="protein sequence ID" value="RXE46381.1"/>
    <property type="molecule type" value="Genomic_DNA"/>
</dbReference>
<dbReference type="AlphaFoldDB" id="A0A4Q0HCM1"/>
<protein>
    <submittedName>
        <fullName evidence="1">Lactoylglutathione lyase</fullName>
    </submittedName>
</protein>
<dbReference type="PANTHER" id="PTHR35006">
    <property type="entry name" value="GLYOXALASE FAMILY PROTEIN (AFU_ORTHOLOGUE AFUA_5G14830)"/>
    <property type="match status" value="1"/>
</dbReference>
<sequence length="131" mass="14471">MFSHVHVGARDLECLVVFYDALLAKLGLIQMPEGNGGAARGVGWRYPNRRWPQFYVQHPINGLAATWGNGVQVSFLAASEAQVREVWALAIEMGGTNEGKPGFREYASDFYAAYCRDPEGNKLCFAYAPDP</sequence>
<dbReference type="Gene3D" id="3.10.180.10">
    <property type="entry name" value="2,3-Dihydroxybiphenyl 1,2-Dioxygenase, domain 1"/>
    <property type="match status" value="1"/>
</dbReference>
<dbReference type="GO" id="GO:0016829">
    <property type="term" value="F:lyase activity"/>
    <property type="evidence" value="ECO:0007669"/>
    <property type="project" value="UniProtKB-KW"/>
</dbReference>
<name>A0A4Q0HCM1_PSEAZ</name>
<keyword evidence="1" id="KW-0456">Lyase</keyword>
<evidence type="ECO:0000313" key="2">
    <source>
        <dbReference type="Proteomes" id="UP000290481"/>
    </source>
</evidence>
<comment type="caution">
    <text evidence="1">The sequence shown here is derived from an EMBL/GenBank/DDBJ whole genome shotgun (WGS) entry which is preliminary data.</text>
</comment>
<proteinExistence type="predicted"/>
<gene>
    <name evidence="1" type="ORF">B4O85_27420</name>
</gene>
<organism evidence="1 2">
    <name type="scientific">Pseudomonas azotoformans</name>
    <dbReference type="NCBI Taxonomy" id="47878"/>
    <lineage>
        <taxon>Bacteria</taxon>
        <taxon>Pseudomonadati</taxon>
        <taxon>Pseudomonadota</taxon>
        <taxon>Gammaproteobacteria</taxon>
        <taxon>Pseudomonadales</taxon>
        <taxon>Pseudomonadaceae</taxon>
        <taxon>Pseudomonas</taxon>
    </lineage>
</organism>
<accession>A0A4Q0HCM1</accession>
<dbReference type="RefSeq" id="WP_019819608.1">
    <property type="nucleotide sequence ID" value="NZ_MZZJ01000017.1"/>
</dbReference>